<sequence length="71" mass="8325">MVCDSLQVIKGFGDCDKLKRIPSFVPLVGNGQSFVYAPPFLTIFSSTELWEWLEWDDHPNFKMFFNPFRSF</sequence>
<protein>
    <submittedName>
        <fullName evidence="1">Uncharacterized protein</fullName>
    </submittedName>
</protein>
<comment type="caution">
    <text evidence="1">The sequence shown here is derived from an EMBL/GenBank/DDBJ whole genome shotgun (WGS) entry which is preliminary data.</text>
</comment>
<evidence type="ECO:0000313" key="1">
    <source>
        <dbReference type="EMBL" id="MBA0746762.1"/>
    </source>
</evidence>
<organism evidence="1 2">
    <name type="scientific">Gossypium gossypioides</name>
    <name type="common">Mexican cotton</name>
    <name type="synonym">Selera gossypioides</name>
    <dbReference type="NCBI Taxonomy" id="34282"/>
    <lineage>
        <taxon>Eukaryota</taxon>
        <taxon>Viridiplantae</taxon>
        <taxon>Streptophyta</taxon>
        <taxon>Embryophyta</taxon>
        <taxon>Tracheophyta</taxon>
        <taxon>Spermatophyta</taxon>
        <taxon>Magnoliopsida</taxon>
        <taxon>eudicotyledons</taxon>
        <taxon>Gunneridae</taxon>
        <taxon>Pentapetalae</taxon>
        <taxon>rosids</taxon>
        <taxon>malvids</taxon>
        <taxon>Malvales</taxon>
        <taxon>Malvaceae</taxon>
        <taxon>Malvoideae</taxon>
        <taxon>Gossypium</taxon>
    </lineage>
</organism>
<dbReference type="AlphaFoldDB" id="A0A7J9CE26"/>
<dbReference type="EMBL" id="JABEZY010000009">
    <property type="protein sequence ID" value="MBA0746762.1"/>
    <property type="molecule type" value="Genomic_DNA"/>
</dbReference>
<accession>A0A7J9CE26</accession>
<reference evidence="1 2" key="1">
    <citation type="journal article" date="2019" name="Genome Biol. Evol.">
        <title>Insights into the evolution of the New World diploid cottons (Gossypium, subgenus Houzingenia) based on genome sequencing.</title>
        <authorList>
            <person name="Grover C.E."/>
            <person name="Arick M.A. 2nd"/>
            <person name="Thrash A."/>
            <person name="Conover J.L."/>
            <person name="Sanders W.S."/>
            <person name="Peterson D.G."/>
            <person name="Frelichowski J.E."/>
            <person name="Scheffler J.A."/>
            <person name="Scheffler B.E."/>
            <person name="Wendel J.F."/>
        </authorList>
    </citation>
    <scope>NUCLEOTIDE SEQUENCE [LARGE SCALE GENOMIC DNA]</scope>
    <source>
        <strain evidence="1">5</strain>
        <tissue evidence="1">Leaf</tissue>
    </source>
</reference>
<gene>
    <name evidence="1" type="ORF">Gogos_009252</name>
</gene>
<dbReference type="Proteomes" id="UP000593579">
    <property type="component" value="Unassembled WGS sequence"/>
</dbReference>
<keyword evidence="2" id="KW-1185">Reference proteome</keyword>
<evidence type="ECO:0000313" key="2">
    <source>
        <dbReference type="Proteomes" id="UP000593579"/>
    </source>
</evidence>
<proteinExistence type="predicted"/>
<dbReference type="OrthoDB" id="978508at2759"/>
<name>A0A7J9CE26_GOSGO</name>